<reference evidence="2 3" key="1">
    <citation type="submission" date="2018-11" db="EMBL/GenBank/DDBJ databases">
        <title>Species Designations Belie Phenotypic and Genotypic Heterogeneity in Oral Streptococci.</title>
        <authorList>
            <person name="Velsko I."/>
        </authorList>
    </citation>
    <scope>NUCLEOTIDE SEQUENCE [LARGE SCALE GENOMIC DNA]</scope>
    <source>
        <strain evidence="2 3">KLC12</strain>
    </source>
</reference>
<feature type="domain" description="ABC-three component systems C-terminal" evidence="1">
    <location>
        <begin position="174"/>
        <end position="412"/>
    </location>
</feature>
<protein>
    <recommendedName>
        <fullName evidence="1">ABC-three component systems C-terminal domain-containing protein</fullName>
    </recommendedName>
</protein>
<dbReference type="Pfam" id="PF20276">
    <property type="entry name" value="CTD1"/>
    <property type="match status" value="1"/>
</dbReference>
<evidence type="ECO:0000313" key="2">
    <source>
        <dbReference type="EMBL" id="RSI85477.1"/>
    </source>
</evidence>
<dbReference type="AlphaFoldDB" id="A0A3R9IQR1"/>
<organism evidence="2 3">
    <name type="scientific">Streptococcus mitis</name>
    <dbReference type="NCBI Taxonomy" id="28037"/>
    <lineage>
        <taxon>Bacteria</taxon>
        <taxon>Bacillati</taxon>
        <taxon>Bacillota</taxon>
        <taxon>Bacilli</taxon>
        <taxon>Lactobacillales</taxon>
        <taxon>Streptococcaceae</taxon>
        <taxon>Streptococcus</taxon>
        <taxon>Streptococcus mitis group</taxon>
    </lineage>
</organism>
<proteinExistence type="predicted"/>
<dbReference type="EMBL" id="RJNT01000007">
    <property type="protein sequence ID" value="RSI85477.1"/>
    <property type="molecule type" value="Genomic_DNA"/>
</dbReference>
<dbReference type="Proteomes" id="UP000267691">
    <property type="component" value="Unassembled WGS sequence"/>
</dbReference>
<accession>A0A3R9IQR1</accession>
<dbReference type="InterPro" id="IPR046920">
    <property type="entry name" value="ABC-3C_CTD1"/>
</dbReference>
<comment type="caution">
    <text evidence="2">The sequence shown here is derived from an EMBL/GenBank/DDBJ whole genome shotgun (WGS) entry which is preliminary data.</text>
</comment>
<gene>
    <name evidence="2" type="ORF">D8853_07755</name>
</gene>
<dbReference type="RefSeq" id="WP_125443604.1">
    <property type="nucleotide sequence ID" value="NZ_RJNT01000007.1"/>
</dbReference>
<sequence length="468" mass="55265">MSSSSVEQNRNATPSWSGYIHQGKVGFLVALRQLKKCINDKVPNYENYVIRYENDEDFDIVDNNDKVISRHQVKAYIDGTSREQYSTLFKIQTRKYCEVEDKRSNQKIWKEIIDEEGFQIHQFDGQGHILAVEVSPDSRYLHVIVAITDFNLSRYEYLKKDGRRKKYTDNNSCIQLYPYNKENDLYHCPLSQDDKNDTIRDYCKAEIKEILKIEKNPLEENSSHLEQVYHRYIGSLLDHSIGKAHSESGFPEISFGEIIAILEEEMPKDEVYKMKNTLTYSWEKYHRDSIGDISEDDFKLMDNIINQLLSMSKEDFYEFVRMVLPHEKSDEDFAEIFNITLLEKIFYSLIKDVRKFSFKHYSFLDEVEKSYRFSLIDIEESPGRIARVIKNIIDNSEFLKVTFNHDFLINRDIDGIPFGVRIDEFDSMSDNRYKDEWNTGVQHNIFKPNMEFIGIKKVKAKNLTVPED</sequence>
<evidence type="ECO:0000313" key="3">
    <source>
        <dbReference type="Proteomes" id="UP000267691"/>
    </source>
</evidence>
<evidence type="ECO:0000259" key="1">
    <source>
        <dbReference type="Pfam" id="PF20276"/>
    </source>
</evidence>
<name>A0A3R9IQR1_STRMT</name>